<accession>A0A2U3AH90</accession>
<dbReference type="Pfam" id="PF05738">
    <property type="entry name" value="Cna_B"/>
    <property type="match status" value="13"/>
</dbReference>
<dbReference type="Proteomes" id="UP000245938">
    <property type="component" value="Unassembled WGS sequence"/>
</dbReference>
<dbReference type="Pfam" id="PF17802">
    <property type="entry name" value="SpaA"/>
    <property type="match status" value="1"/>
</dbReference>
<feature type="domain" description="CNA-B" evidence="9">
    <location>
        <begin position="1322"/>
        <end position="1402"/>
    </location>
</feature>
<dbReference type="EMBL" id="QFVR01000029">
    <property type="protein sequence ID" value="PWI23909.1"/>
    <property type="molecule type" value="Genomic_DNA"/>
</dbReference>
<feature type="domain" description="CNA-B" evidence="9">
    <location>
        <begin position="954"/>
        <end position="1034"/>
    </location>
</feature>
<dbReference type="Gene3D" id="2.60.40.1140">
    <property type="entry name" value="Collagen-binding surface protein Cna, B-type domain"/>
    <property type="match status" value="13"/>
</dbReference>
<evidence type="ECO:0000313" key="12">
    <source>
        <dbReference type="EMBL" id="PWI23909.1"/>
    </source>
</evidence>
<feature type="domain" description="CNA-B" evidence="9">
    <location>
        <begin position="1412"/>
        <end position="1500"/>
    </location>
</feature>
<feature type="domain" description="CNA-B" evidence="9">
    <location>
        <begin position="1601"/>
        <end position="1688"/>
    </location>
</feature>
<dbReference type="Gene3D" id="2.60.40.1280">
    <property type="match status" value="1"/>
</dbReference>
<evidence type="ECO:0000256" key="1">
    <source>
        <dbReference type="ARBA" id="ARBA00004168"/>
    </source>
</evidence>
<reference evidence="12 13" key="1">
    <citation type="submission" date="2018-05" db="EMBL/GenBank/DDBJ databases">
        <title>Kurthia sibirica genome sequence.</title>
        <authorList>
            <person name="Maclea K.S."/>
            <person name="Goen A.E."/>
        </authorList>
    </citation>
    <scope>NUCLEOTIDE SEQUENCE [LARGE SCALE GENOMIC DNA]</scope>
    <source>
        <strain evidence="12 13">ATCC 49154</strain>
    </source>
</reference>
<dbReference type="GO" id="GO:0007155">
    <property type="term" value="P:cell adhesion"/>
    <property type="evidence" value="ECO:0007669"/>
    <property type="project" value="InterPro"/>
</dbReference>
<evidence type="ECO:0008006" key="14">
    <source>
        <dbReference type="Google" id="ProtNLM"/>
    </source>
</evidence>
<feature type="domain" description="CNA-B" evidence="9">
    <location>
        <begin position="1043"/>
        <end position="1125"/>
    </location>
</feature>
<evidence type="ECO:0000259" key="11">
    <source>
        <dbReference type="Pfam" id="PF17961"/>
    </source>
</evidence>
<name>A0A2U3AH90_9BACL</name>
<feature type="domain" description="CNA-B" evidence="9">
    <location>
        <begin position="864"/>
        <end position="944"/>
    </location>
</feature>
<evidence type="ECO:0000256" key="8">
    <source>
        <dbReference type="SAM" id="SignalP"/>
    </source>
</evidence>
<keyword evidence="7" id="KW-1133">Transmembrane helix</keyword>
<sequence>MKKFISIFCSFLIASTLFMDFFVPKADALDFNGDPYVTNIEMKTPENTTIVNGGTMEVNKTYKLHYDWKIPDGKYNKGDVLNFSIPKEFIIVNNFAFELSNNGQVVAFAKILGNSTSFYYISMEFTTNYVSTHSSVTGAFDLQYKLNERFIKEGNNALQFPPDKIVNVDIPKVEEGGGGGGDGSGAGNPTNNYKTGEFKNEVLKNPITGEFDTPAKLMNWDISLGKSTLLGRASSFDEIDSITIEDKPVDQELIPIGFFQKGRPNAYGYEKGFYNKISFSYQDVPQSRMNMKQNPVGKYYESFKMNILPTIRDFEKRANDNNDVFRQYSLEYYTKPLEYVPEDRDFKNSAMITINYKNGPPESWTLESTLQWSTGSGSITGATAGVEMKKVDATTNTGLSGAIFDLYRLSRSGEYVKYQENLTSDRNGVVKTDKLITGNYYFQETKAPTGYQLTTDKKYFEVKTEDLGTNQVINIGTLKNSPDTTTISVIKKWDDNKDQDGLRPEYIMVDLLADGVKYLEEELTAGDNYSHTWEKLPKTKDGKEIKYTVKEQEKIPNYTMSIVENPNGVFTITNKHIPELTEIMGEKIWSDQNDQDGIRPTEIKVILLADGDIVKEQTVQADTNGKWSYSFDALPKYEDGELIEYDVVEELIPDYSMTQEGNNIRNTKTLDKTARTVIKIWEDEENQDAQRPESIAVELYKNGVATGNKENLTEKNNWTHTWQDLDVNENGEKIVYTVGEANVPGYPKVEVDSSSIPGTIILKNIRVPDTTEINGEKTWNDKNNQDGKRPNQIQVNLMANNVLVDQRLVSASDNWKYEFTDLPVNQDGKKIVYTVTEDPVPGYDGVINGTNLTNSYTPEKTELTGKKTWDDQDDQDRIRPDSVEIQLVADGVATGDKTTAEKDEWTYEFKNLDKYKNGNLIKYTVKETPIEGYTPIFNNQNIINKHTPETVDLAGEKKWQDGNNQDGIRPETIRVNLYGDGMIVAQRTATAATNWAYEFKNQPKYDEGQEIKYTVKEEPVPGYTTTINGFNVINSYKPETTIVKGQKTWVDGENQDGIRPLEIIVELYGNGVKVDQKSVTALDQWAYEFTDLPKNKEGKEIIYTIKEEPIPGYTVAIDGKDIKNTHKPAEIAIKGKKTWSDANDQDGKRTEQVIVNLLANGKQVDERIVTADDNWTYEFTNLPKYEKGVEIEYDVTEELVKDYSTSYDGTTILNSYTPGKTARTVLKVWNDQNNQDAIRPESIDVQLYEDGNKLGSPVKLDEKNDWSYTWKDLDERKAGKDIVYTANEIGAPAEYEVVLDNETTPGTIVIANNYTPETVEVGGEKKWDDANDQDGKRTSKVIVNLIGDGELVAEKEVTADENWQYEFTNLPKYDQGIEIEYKVTEELVKDYSTSVDDTTITNAYTPGKTARTVMKFWDDEEDQDGKRADSIDVQLYANNQPYGEKVTLNEENDWVYTWEDLDEMKDGKKIDYHVKELRVPNAYEVDINNETTPGTFIIVNKYIPEEVDIKGSKKWADHNNQDGKRPSKITVNLLADGEKIDEQQVTSKDKWQYTFAQLPKYRDGSLIAYTVTENHVSGYTTAIKKYTITNQYTPGKTSATAIKRWEDNKDQYGKRPTSIAVQLYANGKKQGSKVKLNDDNKWRHTWKNLDERSKGQKIKYTIKEETTIKGYTVKIDQSNIGSMIITNKYTGKSGSIVKPNKPNKPLHPINPIVPLNPLKPNLPNIDSVNSLGTVPNILSKNKLPTTNPLKLHGLNLGNPDDIIKEKTAKKGFLPQTGEQAIWWYGTGGVLLIMISIWLFTKRRQRKSF</sequence>
<keyword evidence="5" id="KW-0572">Peptidoglycan-anchor</keyword>
<feature type="region of interest" description="Disordered" evidence="6">
    <location>
        <begin position="171"/>
        <end position="195"/>
    </location>
</feature>
<keyword evidence="4 8" id="KW-0732">Signal</keyword>
<evidence type="ECO:0000259" key="9">
    <source>
        <dbReference type="Pfam" id="PF05738"/>
    </source>
</evidence>
<gene>
    <name evidence="12" type="ORF">DEX24_15380</name>
</gene>
<feature type="domain" description="SDR-like Ig" evidence="11">
    <location>
        <begin position="60"/>
        <end position="154"/>
    </location>
</feature>
<comment type="caution">
    <text evidence="12">The sequence shown here is derived from an EMBL/GenBank/DDBJ whole genome shotgun (WGS) entry which is preliminary data.</text>
</comment>
<evidence type="ECO:0000256" key="2">
    <source>
        <dbReference type="ARBA" id="ARBA00022512"/>
    </source>
</evidence>
<feature type="domain" description="CNA-B" evidence="9">
    <location>
        <begin position="773"/>
        <end position="855"/>
    </location>
</feature>
<evidence type="ECO:0000256" key="7">
    <source>
        <dbReference type="SAM" id="Phobius"/>
    </source>
</evidence>
<feature type="domain" description="CNA-B" evidence="9">
    <location>
        <begin position="676"/>
        <end position="748"/>
    </location>
</feature>
<dbReference type="SUPFAM" id="SSF49478">
    <property type="entry name" value="Cna protein B-type domain"/>
    <property type="match status" value="14"/>
</dbReference>
<evidence type="ECO:0000256" key="5">
    <source>
        <dbReference type="ARBA" id="ARBA00023088"/>
    </source>
</evidence>
<keyword evidence="13" id="KW-1185">Reference proteome</keyword>
<evidence type="ECO:0000313" key="13">
    <source>
        <dbReference type="Proteomes" id="UP000245938"/>
    </source>
</evidence>
<evidence type="ECO:0000256" key="4">
    <source>
        <dbReference type="ARBA" id="ARBA00022729"/>
    </source>
</evidence>
<dbReference type="SUPFAM" id="SSF49401">
    <property type="entry name" value="Bacterial adhesins"/>
    <property type="match status" value="1"/>
</dbReference>
<dbReference type="InterPro" id="IPR008966">
    <property type="entry name" value="Adhesion_dom_sf"/>
</dbReference>
<keyword evidence="3" id="KW-0964">Secreted</keyword>
<feature type="domain" description="CNA-B" evidence="9">
    <location>
        <begin position="1509"/>
        <end position="1591"/>
    </location>
</feature>
<dbReference type="OrthoDB" id="2056845at2"/>
<feature type="domain" description="CNA-B" evidence="9">
    <location>
        <begin position="487"/>
        <end position="575"/>
    </location>
</feature>
<feature type="chain" id="PRO_5038368937" description="Gram-positive cocci surface proteins LPxTG domain-containing protein" evidence="8">
    <location>
        <begin position="20"/>
        <end position="1808"/>
    </location>
</feature>
<dbReference type="InterPro" id="IPR041033">
    <property type="entry name" value="SpaA_PFL_dom_1"/>
</dbReference>
<dbReference type="Pfam" id="PF17961">
    <property type="entry name" value="Big_8"/>
    <property type="match status" value="1"/>
</dbReference>
<protein>
    <recommendedName>
        <fullName evidence="14">Gram-positive cocci surface proteins LPxTG domain-containing protein</fullName>
    </recommendedName>
</protein>
<feature type="domain" description="CNA-B" evidence="9">
    <location>
        <begin position="583"/>
        <end position="667"/>
    </location>
</feature>
<feature type="domain" description="SpaA-like prealbumin fold" evidence="10">
    <location>
        <begin position="386"/>
        <end position="467"/>
    </location>
</feature>
<dbReference type="CDD" id="cd00222">
    <property type="entry name" value="CollagenBindB"/>
    <property type="match status" value="13"/>
</dbReference>
<feature type="domain" description="CNA-B" evidence="9">
    <location>
        <begin position="1133"/>
        <end position="1214"/>
    </location>
</feature>
<dbReference type="InterPro" id="IPR041171">
    <property type="entry name" value="SDR_Ig"/>
</dbReference>
<keyword evidence="7" id="KW-0472">Membrane</keyword>
<dbReference type="InterPro" id="IPR011252">
    <property type="entry name" value="Fibrogen-bd_dom1"/>
</dbReference>
<dbReference type="InterPro" id="IPR013783">
    <property type="entry name" value="Ig-like_fold"/>
</dbReference>
<feature type="transmembrane region" description="Helical" evidence="7">
    <location>
        <begin position="1781"/>
        <end position="1800"/>
    </location>
</feature>
<keyword evidence="7" id="KW-0812">Transmembrane</keyword>
<dbReference type="InterPro" id="IPR008454">
    <property type="entry name" value="Collagen-bd_Cna-like_B-typ_dom"/>
</dbReference>
<comment type="subcellular location">
    <subcellularLocation>
        <location evidence="1">Secreted</location>
        <location evidence="1">Cell wall</location>
        <topology evidence="1">Peptidoglycan-anchor</topology>
    </subcellularLocation>
</comment>
<dbReference type="Gene3D" id="2.60.40.10">
    <property type="entry name" value="Immunoglobulins"/>
    <property type="match status" value="1"/>
</dbReference>
<dbReference type="RefSeq" id="WP_109307285.1">
    <property type="nucleotide sequence ID" value="NZ_BJUF01000042.1"/>
</dbReference>
<keyword evidence="2" id="KW-0134">Cell wall</keyword>
<organism evidence="12 13">
    <name type="scientific">Kurthia sibirica</name>
    <dbReference type="NCBI Taxonomy" id="202750"/>
    <lineage>
        <taxon>Bacteria</taxon>
        <taxon>Bacillati</taxon>
        <taxon>Bacillota</taxon>
        <taxon>Bacilli</taxon>
        <taxon>Bacillales</taxon>
        <taxon>Caryophanaceae</taxon>
        <taxon>Kurthia</taxon>
    </lineage>
</organism>
<dbReference type="NCBIfam" id="TIGR01167">
    <property type="entry name" value="LPXTG_anchor"/>
    <property type="match status" value="1"/>
</dbReference>
<evidence type="ECO:0000256" key="3">
    <source>
        <dbReference type="ARBA" id="ARBA00022525"/>
    </source>
</evidence>
<proteinExistence type="predicted"/>
<feature type="domain" description="CNA-B" evidence="9">
    <location>
        <begin position="1224"/>
        <end position="1306"/>
    </location>
</feature>
<evidence type="ECO:0000256" key="6">
    <source>
        <dbReference type="SAM" id="MobiDB-lite"/>
    </source>
</evidence>
<feature type="signal peptide" evidence="8">
    <location>
        <begin position="1"/>
        <end position="19"/>
    </location>
</feature>
<feature type="compositionally biased region" description="Gly residues" evidence="6">
    <location>
        <begin position="176"/>
        <end position="186"/>
    </location>
</feature>
<evidence type="ECO:0000259" key="10">
    <source>
        <dbReference type="Pfam" id="PF17802"/>
    </source>
</evidence>